<dbReference type="AlphaFoldDB" id="A0A3S4U6D4"/>
<sequence>MFSKIFSSFKLAGVFKGLILKRLTNPLQSSRIVNLLMDIKNIFQSSKGNADALCLALDLLVDFKNKYPEDFDEIFEIVKELLQDYKQNSDDIKQNIKELFK</sequence>
<dbReference type="RefSeq" id="WP_027304542.1">
    <property type="nucleotide sequence ID" value="NZ_CBCRZS010000016.1"/>
</dbReference>
<name>A0A3S4U6D4_CAMUP</name>
<dbReference type="Proteomes" id="UP000278157">
    <property type="component" value="Chromosome"/>
</dbReference>
<evidence type="ECO:0000313" key="1">
    <source>
        <dbReference type="EMBL" id="VEG85531.1"/>
    </source>
</evidence>
<reference evidence="1 2" key="1">
    <citation type="submission" date="2018-12" db="EMBL/GenBank/DDBJ databases">
        <authorList>
            <consortium name="Pathogen Informatics"/>
        </authorList>
    </citation>
    <scope>NUCLEOTIDE SEQUENCE [LARGE SCALE GENOMIC DNA]</scope>
    <source>
        <strain evidence="1 2">NCTC11541</strain>
    </source>
</reference>
<organism evidence="1 2">
    <name type="scientific">Campylobacter upsaliensis</name>
    <dbReference type="NCBI Taxonomy" id="28080"/>
    <lineage>
        <taxon>Bacteria</taxon>
        <taxon>Pseudomonadati</taxon>
        <taxon>Campylobacterota</taxon>
        <taxon>Epsilonproteobacteria</taxon>
        <taxon>Campylobacterales</taxon>
        <taxon>Campylobacteraceae</taxon>
        <taxon>Campylobacter</taxon>
    </lineage>
</organism>
<accession>A0A3S4U6D4</accession>
<protein>
    <submittedName>
        <fullName evidence="1">Uncharacterized protein</fullName>
    </submittedName>
</protein>
<gene>
    <name evidence="1" type="ORF">NCTC11541_01599</name>
</gene>
<dbReference type="OrthoDB" id="5358431at2"/>
<dbReference type="EMBL" id="LR134372">
    <property type="protein sequence ID" value="VEG85531.1"/>
    <property type="molecule type" value="Genomic_DNA"/>
</dbReference>
<proteinExistence type="predicted"/>
<evidence type="ECO:0000313" key="2">
    <source>
        <dbReference type="Proteomes" id="UP000278157"/>
    </source>
</evidence>